<evidence type="ECO:0000313" key="2">
    <source>
        <dbReference type="Proteomes" id="UP000288227"/>
    </source>
</evidence>
<evidence type="ECO:0000313" key="1">
    <source>
        <dbReference type="EMBL" id="GCC51818.1"/>
    </source>
</evidence>
<protein>
    <submittedName>
        <fullName evidence="1">Uncharacterized protein</fullName>
    </submittedName>
</protein>
<gene>
    <name evidence="1" type="ORF">SanaruYs_20470</name>
</gene>
<reference evidence="1 2" key="1">
    <citation type="submission" date="2018-11" db="EMBL/GenBank/DDBJ databases">
        <title>Chryseotalea sanarue gen. nov., sp., nov., a member of the family Cytophagaceae, isolated from a brackish lake in Hamamatsu Japan.</title>
        <authorList>
            <person name="Maejima Y."/>
            <person name="Iino T."/>
            <person name="Muraguchi Y."/>
            <person name="Fukuda K."/>
            <person name="Ohkuma M."/>
            <person name="Moriuchi R."/>
            <person name="Dohra H."/>
            <person name="Kimbara K."/>
            <person name="Shintani M."/>
        </authorList>
    </citation>
    <scope>NUCLEOTIDE SEQUENCE [LARGE SCALE GENOMIC DNA]</scope>
    <source>
        <strain evidence="1 2">Ys</strain>
    </source>
</reference>
<organism evidence="1 2">
    <name type="scientific">Chryseotalea sanaruensis</name>
    <dbReference type="NCBI Taxonomy" id="2482724"/>
    <lineage>
        <taxon>Bacteria</taxon>
        <taxon>Pseudomonadati</taxon>
        <taxon>Bacteroidota</taxon>
        <taxon>Cytophagia</taxon>
        <taxon>Cytophagales</taxon>
        <taxon>Chryseotaleaceae</taxon>
        <taxon>Chryseotalea</taxon>
    </lineage>
</organism>
<keyword evidence="2" id="KW-1185">Reference proteome</keyword>
<sequence>MEGLGLAGEIFCMNLANFERPNAFQKTKFKVVAIFDRTKSWIDSNARTETGLIYFLVMFNIYEVHARSLRRDLATSKFGYDPTPLFQEKYNNSMTNLANEFNQFRRETKMGADVSALMTWKKRVEEELITLEEFRR</sequence>
<dbReference type="AlphaFoldDB" id="A0A401UA69"/>
<accession>A0A401UA69</accession>
<dbReference type="Proteomes" id="UP000288227">
    <property type="component" value="Unassembled WGS sequence"/>
</dbReference>
<comment type="caution">
    <text evidence="1">The sequence shown here is derived from an EMBL/GenBank/DDBJ whole genome shotgun (WGS) entry which is preliminary data.</text>
</comment>
<proteinExistence type="predicted"/>
<name>A0A401UA69_9BACT</name>
<dbReference type="EMBL" id="BHXQ01000003">
    <property type="protein sequence ID" value="GCC51818.1"/>
    <property type="molecule type" value="Genomic_DNA"/>
</dbReference>